<feature type="transmembrane region" description="Helical" evidence="7">
    <location>
        <begin position="191"/>
        <end position="212"/>
    </location>
</feature>
<dbReference type="InterPro" id="IPR027417">
    <property type="entry name" value="P-loop_NTPase"/>
</dbReference>
<feature type="domain" description="ABC transporter" evidence="8">
    <location>
        <begin position="471"/>
        <end position="704"/>
    </location>
</feature>
<evidence type="ECO:0000256" key="5">
    <source>
        <dbReference type="ARBA" id="ARBA00022989"/>
    </source>
</evidence>
<dbReference type="PROSITE" id="PS50990">
    <property type="entry name" value="PEPTIDASE_C39"/>
    <property type="match status" value="1"/>
</dbReference>
<comment type="caution">
    <text evidence="11">The sequence shown here is derived from an EMBL/GenBank/DDBJ whole genome shotgun (WGS) entry which is preliminary data.</text>
</comment>
<evidence type="ECO:0000256" key="2">
    <source>
        <dbReference type="ARBA" id="ARBA00022692"/>
    </source>
</evidence>
<dbReference type="InterPro" id="IPR005074">
    <property type="entry name" value="Peptidase_C39"/>
</dbReference>
<dbReference type="InterPro" id="IPR039421">
    <property type="entry name" value="Type_1_exporter"/>
</dbReference>
<protein>
    <submittedName>
        <fullName evidence="11">Peptidase domain-containing ABC transporter</fullName>
    </submittedName>
</protein>
<evidence type="ECO:0000259" key="10">
    <source>
        <dbReference type="PROSITE" id="PS50990"/>
    </source>
</evidence>
<dbReference type="InterPro" id="IPR011527">
    <property type="entry name" value="ABC1_TM_dom"/>
</dbReference>
<dbReference type="PROSITE" id="PS50929">
    <property type="entry name" value="ABC_TM1F"/>
    <property type="match status" value="1"/>
</dbReference>
<accession>A0ABT5IBA7</accession>
<dbReference type="Proteomes" id="UP001216595">
    <property type="component" value="Unassembled WGS sequence"/>
</dbReference>
<dbReference type="InterPro" id="IPR036640">
    <property type="entry name" value="ABC1_TM_sf"/>
</dbReference>
<dbReference type="Pfam" id="PF03412">
    <property type="entry name" value="Peptidase_C39"/>
    <property type="match status" value="1"/>
</dbReference>
<dbReference type="Pfam" id="PF00005">
    <property type="entry name" value="ABC_tran"/>
    <property type="match status" value="1"/>
</dbReference>
<gene>
    <name evidence="11" type="ORF">PQU94_04085</name>
</gene>
<dbReference type="SUPFAM" id="SSF90123">
    <property type="entry name" value="ABC transporter transmembrane region"/>
    <property type="match status" value="1"/>
</dbReference>
<dbReference type="InterPro" id="IPR003593">
    <property type="entry name" value="AAA+_ATPase"/>
</dbReference>
<feature type="transmembrane region" description="Helical" evidence="7">
    <location>
        <begin position="151"/>
        <end position="171"/>
    </location>
</feature>
<dbReference type="InterPro" id="IPR017871">
    <property type="entry name" value="ABC_transporter-like_CS"/>
</dbReference>
<keyword evidence="2 7" id="KW-0812">Transmembrane</keyword>
<keyword evidence="12" id="KW-1185">Reference proteome</keyword>
<feature type="domain" description="ABC transmembrane type-1" evidence="9">
    <location>
        <begin position="158"/>
        <end position="427"/>
    </location>
</feature>
<dbReference type="PANTHER" id="PTHR24221:SF606">
    <property type="entry name" value="COLICIN V SECRETION-PROCESSING ATP-BINDING PROTEIN"/>
    <property type="match status" value="1"/>
</dbReference>
<organism evidence="11 12">
    <name type="scientific">Asticcacaulis currens</name>
    <dbReference type="NCBI Taxonomy" id="2984210"/>
    <lineage>
        <taxon>Bacteria</taxon>
        <taxon>Pseudomonadati</taxon>
        <taxon>Pseudomonadota</taxon>
        <taxon>Alphaproteobacteria</taxon>
        <taxon>Caulobacterales</taxon>
        <taxon>Caulobacteraceae</taxon>
        <taxon>Asticcacaulis</taxon>
    </lineage>
</organism>
<dbReference type="SMART" id="SM00382">
    <property type="entry name" value="AAA"/>
    <property type="match status" value="1"/>
</dbReference>
<evidence type="ECO:0000256" key="4">
    <source>
        <dbReference type="ARBA" id="ARBA00022840"/>
    </source>
</evidence>
<reference evidence="11 12" key="1">
    <citation type="submission" date="2023-01" db="EMBL/GenBank/DDBJ databases">
        <title>Novel species of the genus Asticcacaulis isolated from rivers.</title>
        <authorList>
            <person name="Lu H."/>
        </authorList>
    </citation>
    <scope>NUCLEOTIDE SEQUENCE [LARGE SCALE GENOMIC DNA]</scope>
    <source>
        <strain evidence="11 12">DXS10W</strain>
    </source>
</reference>
<dbReference type="PROSITE" id="PS50893">
    <property type="entry name" value="ABC_TRANSPORTER_2"/>
    <property type="match status" value="1"/>
</dbReference>
<evidence type="ECO:0000256" key="1">
    <source>
        <dbReference type="ARBA" id="ARBA00004651"/>
    </source>
</evidence>
<keyword evidence="6 7" id="KW-0472">Membrane</keyword>
<sequence length="706" mass="77546">MDVMQTEATECGLCCLAQASARLGAHHDMAELRRRFPVSSRGLTLRQLSEIATALDMHARGVKCEVDELTALKLPAILHWGLNHFVVLETAAGKHAVIFDPARGRTRLRLGDVGKRFTGVALELSASPSFRKRSEKSPLSVWSWIRLTPDLYSGLAQVLLLSLVLQAYMVAAPFYMQLAIDQAALKGDQQLLITLAIGFGLFGLFNAGAGLLRSFAMQQIAAVLSWDMSLRLFRHLVRLPLGWFQRRRLADTMSRFDAINPIRDQVSGALISSLIDGALALATLIMMFVFAWPLGLCVVAATLIYIAVRLLSLSTSLRLQAENLTARISENGKRIETIKAIQTIKVMSAEGEQETQWSNRYASVVTKTLVSARFTLVIGGIHQAVDTVATTLVVFLGARAIIANDMTVGVLFAFMAYKGQFTSAITSNVEQLINWKLNDIYSYRLADIVLTPKEESIDVLDTQDVEFRGEIELENLSFRYGPHDPYVFRHLNLKIRAGEMIAIVGPSGAGKSSLLKVIAGLYPSTGGEVRIDGRPLAAWSPKTLRRAFGVVMQDDELLSGSIAENVAFFDERIDIDRVWTALEMAGLKDEIMAMPMKLESFVGDMGGALSGGQKQRLLIARALYRHPKILFLDEATSHLDVQNEARINASLKQLKVTRIIIAHRPETIRNADKVFDICAGQFVTPHVARPSSGAGLSSITPAGTES</sequence>
<name>A0ABT5IBA7_9CAUL</name>
<dbReference type="RefSeq" id="WP_272740223.1">
    <property type="nucleotide sequence ID" value="NZ_JAQQKW010000002.1"/>
</dbReference>
<keyword evidence="4" id="KW-0067">ATP-binding</keyword>
<evidence type="ECO:0000256" key="3">
    <source>
        <dbReference type="ARBA" id="ARBA00022741"/>
    </source>
</evidence>
<keyword evidence="3" id="KW-0547">Nucleotide-binding</keyword>
<dbReference type="InterPro" id="IPR003439">
    <property type="entry name" value="ABC_transporter-like_ATP-bd"/>
</dbReference>
<dbReference type="CDD" id="cd18567">
    <property type="entry name" value="ABC_6TM_CvaB_RaxB_like"/>
    <property type="match status" value="1"/>
</dbReference>
<evidence type="ECO:0000259" key="8">
    <source>
        <dbReference type="PROSITE" id="PS50893"/>
    </source>
</evidence>
<keyword evidence="5 7" id="KW-1133">Transmembrane helix</keyword>
<dbReference type="PROSITE" id="PS00211">
    <property type="entry name" value="ABC_TRANSPORTER_1"/>
    <property type="match status" value="1"/>
</dbReference>
<proteinExistence type="predicted"/>
<dbReference type="Pfam" id="PF00664">
    <property type="entry name" value="ABC_membrane"/>
    <property type="match status" value="1"/>
</dbReference>
<evidence type="ECO:0000313" key="11">
    <source>
        <dbReference type="EMBL" id="MDC7693459.1"/>
    </source>
</evidence>
<evidence type="ECO:0000256" key="6">
    <source>
        <dbReference type="ARBA" id="ARBA00023136"/>
    </source>
</evidence>
<evidence type="ECO:0000259" key="9">
    <source>
        <dbReference type="PROSITE" id="PS50929"/>
    </source>
</evidence>
<evidence type="ECO:0000256" key="7">
    <source>
        <dbReference type="SAM" id="Phobius"/>
    </source>
</evidence>
<comment type="subcellular location">
    <subcellularLocation>
        <location evidence="1">Cell membrane</location>
        <topology evidence="1">Multi-pass membrane protein</topology>
    </subcellularLocation>
</comment>
<evidence type="ECO:0000313" key="12">
    <source>
        <dbReference type="Proteomes" id="UP001216595"/>
    </source>
</evidence>
<dbReference type="EMBL" id="JAQQKW010000002">
    <property type="protein sequence ID" value="MDC7693459.1"/>
    <property type="molecule type" value="Genomic_DNA"/>
</dbReference>
<feature type="transmembrane region" description="Helical" evidence="7">
    <location>
        <begin position="279"/>
        <end position="308"/>
    </location>
</feature>
<dbReference type="PANTHER" id="PTHR24221">
    <property type="entry name" value="ATP-BINDING CASSETTE SUB-FAMILY B"/>
    <property type="match status" value="1"/>
</dbReference>
<dbReference type="Gene3D" id="1.20.1560.10">
    <property type="entry name" value="ABC transporter type 1, transmembrane domain"/>
    <property type="match status" value="1"/>
</dbReference>
<dbReference type="Gene3D" id="3.90.70.10">
    <property type="entry name" value="Cysteine proteinases"/>
    <property type="match status" value="1"/>
</dbReference>
<feature type="domain" description="Peptidase C39" evidence="10">
    <location>
        <begin position="5"/>
        <end position="124"/>
    </location>
</feature>
<dbReference type="Gene3D" id="3.40.50.300">
    <property type="entry name" value="P-loop containing nucleotide triphosphate hydrolases"/>
    <property type="match status" value="1"/>
</dbReference>
<dbReference type="SUPFAM" id="SSF52540">
    <property type="entry name" value="P-loop containing nucleoside triphosphate hydrolases"/>
    <property type="match status" value="1"/>
</dbReference>